<keyword evidence="2" id="KW-0547">Nucleotide-binding</keyword>
<dbReference type="GO" id="GO:0004693">
    <property type="term" value="F:cyclin-dependent protein serine/threonine kinase activity"/>
    <property type="evidence" value="ECO:0007669"/>
    <property type="project" value="UniProtKB-EC"/>
</dbReference>
<dbReference type="GO" id="GO:0030332">
    <property type="term" value="F:cyclin binding"/>
    <property type="evidence" value="ECO:0007669"/>
    <property type="project" value="TreeGrafter"/>
</dbReference>
<feature type="domain" description="Protein kinase" evidence="7">
    <location>
        <begin position="104"/>
        <end position="388"/>
    </location>
</feature>
<comment type="catalytic activity">
    <reaction evidence="5">
        <text>L-seryl-[protein] + ATP = O-phospho-L-seryl-[protein] + ADP + H(+)</text>
        <dbReference type="Rhea" id="RHEA:17989"/>
        <dbReference type="Rhea" id="RHEA-COMP:9863"/>
        <dbReference type="Rhea" id="RHEA-COMP:11604"/>
        <dbReference type="ChEBI" id="CHEBI:15378"/>
        <dbReference type="ChEBI" id="CHEBI:29999"/>
        <dbReference type="ChEBI" id="CHEBI:30616"/>
        <dbReference type="ChEBI" id="CHEBI:83421"/>
        <dbReference type="ChEBI" id="CHEBI:456216"/>
        <dbReference type="EC" id="2.7.11.22"/>
    </reaction>
</comment>
<dbReference type="InterPro" id="IPR000719">
    <property type="entry name" value="Prot_kinase_dom"/>
</dbReference>
<dbReference type="PROSITE" id="PS50011">
    <property type="entry name" value="PROTEIN_KINASE_DOM"/>
    <property type="match status" value="1"/>
</dbReference>
<dbReference type="GO" id="GO:0007165">
    <property type="term" value="P:signal transduction"/>
    <property type="evidence" value="ECO:0007669"/>
    <property type="project" value="TreeGrafter"/>
</dbReference>
<dbReference type="Gene3D" id="1.10.510.10">
    <property type="entry name" value="Transferase(Phosphotransferase) domain 1"/>
    <property type="match status" value="1"/>
</dbReference>
<feature type="region of interest" description="Disordered" evidence="6">
    <location>
        <begin position="52"/>
        <end position="95"/>
    </location>
</feature>
<dbReference type="EC" id="2.7.11.22" evidence="1"/>
<evidence type="ECO:0000256" key="3">
    <source>
        <dbReference type="ARBA" id="ARBA00022840"/>
    </source>
</evidence>
<dbReference type="AlphaFoldDB" id="A0A4V1XC14"/>
<comment type="catalytic activity">
    <reaction evidence="4">
        <text>L-threonyl-[protein] + ATP = O-phospho-L-threonyl-[protein] + ADP + H(+)</text>
        <dbReference type="Rhea" id="RHEA:46608"/>
        <dbReference type="Rhea" id="RHEA-COMP:11060"/>
        <dbReference type="Rhea" id="RHEA-COMP:11605"/>
        <dbReference type="ChEBI" id="CHEBI:15378"/>
        <dbReference type="ChEBI" id="CHEBI:30013"/>
        <dbReference type="ChEBI" id="CHEBI:30616"/>
        <dbReference type="ChEBI" id="CHEBI:61977"/>
        <dbReference type="ChEBI" id="CHEBI:456216"/>
        <dbReference type="EC" id="2.7.11.22"/>
    </reaction>
</comment>
<dbReference type="EMBL" id="QJNU01000071">
    <property type="protein sequence ID" value="RYP08159.1"/>
    <property type="molecule type" value="Genomic_DNA"/>
</dbReference>
<organism evidence="8 9">
    <name type="scientific">Monosporascus ibericus</name>
    <dbReference type="NCBI Taxonomy" id="155417"/>
    <lineage>
        <taxon>Eukaryota</taxon>
        <taxon>Fungi</taxon>
        <taxon>Dikarya</taxon>
        <taxon>Ascomycota</taxon>
        <taxon>Pezizomycotina</taxon>
        <taxon>Sordariomycetes</taxon>
        <taxon>Xylariomycetidae</taxon>
        <taxon>Xylariales</taxon>
        <taxon>Xylariales incertae sedis</taxon>
        <taxon>Monosporascus</taxon>
    </lineage>
</organism>
<evidence type="ECO:0000256" key="4">
    <source>
        <dbReference type="ARBA" id="ARBA00047811"/>
    </source>
</evidence>
<dbReference type="GO" id="GO:0000082">
    <property type="term" value="P:G1/S transition of mitotic cell cycle"/>
    <property type="evidence" value="ECO:0007669"/>
    <property type="project" value="TreeGrafter"/>
</dbReference>
<dbReference type="Gene3D" id="3.30.200.20">
    <property type="entry name" value="Phosphorylase Kinase, domain 1"/>
    <property type="match status" value="1"/>
</dbReference>
<sequence>MASSDDWRALLSSSERYDNVHAITEALEADSLSPNSYQSAFSLENEAYKTSASRLPSGSHSKQDQYDAACRNAAARGAAPTVEDHEASINDGTQESPGITIGRYSNCHYFASGVTAEVYRCKTVALKVITNGHKMEPHNPQREAKILGLLKKPCIPLLETFRDQEQRFTLAFPFMPLSLENLIRQGPLPKSRVRSHFRDLFGALRDIHQKGIIHRDIKPSALLLESPDGPAYLSDFGTAWHPTLSINAEPAHRKILDIGTGPYRAPEVLFGNKSYGPPVDMWGAGVMLAECCRDPPSPLFESRPVSEDGNQLGLILSIFKTIGSPTPETWPEALGFLTPPFETYQSFQGEDWANLLSGVDGSFQELIMNLVTYESSQRPSAAQAVPFKGQQVAKYPKAIPPCNPGKI</sequence>
<dbReference type="PANTHER" id="PTHR24056:SF576">
    <property type="entry name" value="SERINE_THREONINE-PROTEIN KINASE CSK1"/>
    <property type="match status" value="1"/>
</dbReference>
<feature type="compositionally biased region" description="Low complexity" evidence="6">
    <location>
        <begin position="68"/>
        <end position="79"/>
    </location>
</feature>
<dbReference type="GO" id="GO:0005524">
    <property type="term" value="F:ATP binding"/>
    <property type="evidence" value="ECO:0007669"/>
    <property type="project" value="UniProtKB-KW"/>
</dbReference>
<comment type="caution">
    <text evidence="8">The sequence shown here is derived from an EMBL/GenBank/DDBJ whole genome shotgun (WGS) entry which is preliminary data.</text>
</comment>
<dbReference type="PANTHER" id="PTHR24056">
    <property type="entry name" value="CELL DIVISION PROTEIN KINASE"/>
    <property type="match status" value="1"/>
</dbReference>
<evidence type="ECO:0000313" key="9">
    <source>
        <dbReference type="Proteomes" id="UP000293360"/>
    </source>
</evidence>
<accession>A0A4V1XC14</accession>
<dbReference type="SUPFAM" id="SSF56112">
    <property type="entry name" value="Protein kinase-like (PK-like)"/>
    <property type="match status" value="1"/>
</dbReference>
<name>A0A4V1XC14_9PEZI</name>
<dbReference type="InterPro" id="IPR050108">
    <property type="entry name" value="CDK"/>
</dbReference>
<dbReference type="OrthoDB" id="413582at2759"/>
<reference evidence="8 9" key="1">
    <citation type="submission" date="2018-06" db="EMBL/GenBank/DDBJ databases">
        <title>Complete Genomes of Monosporascus.</title>
        <authorList>
            <person name="Robinson A.J."/>
            <person name="Natvig D.O."/>
        </authorList>
    </citation>
    <scope>NUCLEOTIDE SEQUENCE [LARGE SCALE GENOMIC DNA]</scope>
    <source>
        <strain evidence="8 9">CBS 110550</strain>
    </source>
</reference>
<dbReference type="GO" id="GO:0005737">
    <property type="term" value="C:cytoplasm"/>
    <property type="evidence" value="ECO:0007669"/>
    <property type="project" value="TreeGrafter"/>
</dbReference>
<protein>
    <recommendedName>
        <fullName evidence="1">cyclin-dependent kinase</fullName>
        <ecNumber evidence="1">2.7.11.22</ecNumber>
    </recommendedName>
</protein>
<dbReference type="SMART" id="SM00220">
    <property type="entry name" value="S_TKc"/>
    <property type="match status" value="1"/>
</dbReference>
<keyword evidence="3" id="KW-0067">ATP-binding</keyword>
<evidence type="ECO:0000313" key="8">
    <source>
        <dbReference type="EMBL" id="RYP08159.1"/>
    </source>
</evidence>
<evidence type="ECO:0000259" key="7">
    <source>
        <dbReference type="PROSITE" id="PS50011"/>
    </source>
</evidence>
<dbReference type="GO" id="GO:0000307">
    <property type="term" value="C:cyclin-dependent protein kinase holoenzyme complex"/>
    <property type="evidence" value="ECO:0007669"/>
    <property type="project" value="TreeGrafter"/>
</dbReference>
<keyword evidence="9" id="KW-1185">Reference proteome</keyword>
<dbReference type="InterPro" id="IPR011009">
    <property type="entry name" value="Kinase-like_dom_sf"/>
</dbReference>
<dbReference type="STRING" id="155417.A0A4V1XC14"/>
<evidence type="ECO:0000256" key="6">
    <source>
        <dbReference type="SAM" id="MobiDB-lite"/>
    </source>
</evidence>
<dbReference type="GO" id="GO:0010468">
    <property type="term" value="P:regulation of gene expression"/>
    <property type="evidence" value="ECO:0007669"/>
    <property type="project" value="TreeGrafter"/>
</dbReference>
<dbReference type="GO" id="GO:0005634">
    <property type="term" value="C:nucleus"/>
    <property type="evidence" value="ECO:0007669"/>
    <property type="project" value="TreeGrafter"/>
</dbReference>
<evidence type="ECO:0000256" key="2">
    <source>
        <dbReference type="ARBA" id="ARBA00022741"/>
    </source>
</evidence>
<dbReference type="GO" id="GO:0010389">
    <property type="term" value="P:regulation of G2/M transition of mitotic cell cycle"/>
    <property type="evidence" value="ECO:0007669"/>
    <property type="project" value="TreeGrafter"/>
</dbReference>
<dbReference type="Pfam" id="PF00069">
    <property type="entry name" value="Pkinase"/>
    <property type="match status" value="1"/>
</dbReference>
<gene>
    <name evidence="8" type="ORF">DL764_002066</name>
</gene>
<evidence type="ECO:0000256" key="5">
    <source>
        <dbReference type="ARBA" id="ARBA00048367"/>
    </source>
</evidence>
<dbReference type="Proteomes" id="UP000293360">
    <property type="component" value="Unassembled WGS sequence"/>
</dbReference>
<proteinExistence type="predicted"/>
<evidence type="ECO:0000256" key="1">
    <source>
        <dbReference type="ARBA" id="ARBA00012425"/>
    </source>
</evidence>